<dbReference type="SUPFAM" id="SSF53474">
    <property type="entry name" value="alpha/beta-Hydrolases"/>
    <property type="match status" value="1"/>
</dbReference>
<evidence type="ECO:0000259" key="9">
    <source>
        <dbReference type="Pfam" id="PF01764"/>
    </source>
</evidence>
<evidence type="ECO:0000256" key="2">
    <source>
        <dbReference type="ARBA" id="ARBA00010701"/>
    </source>
</evidence>
<accession>A0AAW1IS25</accession>
<keyword evidence="4" id="KW-0934">Plastid</keyword>
<sequence>MASLLFSPNVPNGLSLDTNYQFFSQPWNLDKTLNYACVPSRPCKTKARKTIRSALVQQLPAVVTKTAEGVTAEHGCHKEELPVLITKTPEGVKSGCRCSEEDLHAVITNTAEIATSKNGCSEKELPAVIKETAESALELSGIQKEEEEPEYSEEDPRLLREIWKEIHGRNDWEGLLDPLNSHLRREVIRYGEFAQSSYDSFDFDPHSKYCGSCKYPTADFFEKMDMAHYGYRMCRYLYATSNINLEKFFQRSKTSSIRSIWSPHANWMGYVAVTSDEEEIKRLGRRDILIVWRGTVTYLEWLHDLKNILRPAHFRDNPHVQIESGFYDLYTTKEEHCNFCSFSAREQVLAEVKRLVEQYKGEELSITVTGHSLGGALALLSAYDIAEMRLNIAYDKNCDPKKIPISVFSYGSPRVGNLKFKERCDELGVKQLRVVNVHDKVPTMPGLIANEKNRLQKYLEDTVHFPWSYAHVGTELAMDHTRSPFLKPNADLACAHNLEALLHLVDGYHGKERNYRMVTKRDIALVNKDSNMLKSEYGVPPKWRQDHNKGMVRNSEGRWVMPERERVEAHPPDTAYHFALAMKIAHDPLYELIN</sequence>
<evidence type="ECO:0000256" key="7">
    <source>
        <dbReference type="ARBA" id="ARBA00022963"/>
    </source>
</evidence>
<dbReference type="AlphaFoldDB" id="A0AAW1IS25"/>
<evidence type="ECO:0000256" key="5">
    <source>
        <dbReference type="ARBA" id="ARBA00022801"/>
    </source>
</evidence>
<feature type="domain" description="Fungal lipase-type" evidence="9">
    <location>
        <begin position="290"/>
        <end position="446"/>
    </location>
</feature>
<proteinExistence type="inferred from homology"/>
<evidence type="ECO:0000313" key="10">
    <source>
        <dbReference type="EMBL" id="KAK9692328.1"/>
    </source>
</evidence>
<evidence type="ECO:0000256" key="8">
    <source>
        <dbReference type="ARBA" id="ARBA00023098"/>
    </source>
</evidence>
<dbReference type="InterPro" id="IPR029058">
    <property type="entry name" value="AB_hydrolase_fold"/>
</dbReference>
<dbReference type="GO" id="GO:0008970">
    <property type="term" value="F:phospholipase A1 activity"/>
    <property type="evidence" value="ECO:0007669"/>
    <property type="project" value="UniProtKB-ARBA"/>
</dbReference>
<evidence type="ECO:0000256" key="4">
    <source>
        <dbReference type="ARBA" id="ARBA00022640"/>
    </source>
</evidence>
<dbReference type="Pfam" id="PF01764">
    <property type="entry name" value="Lipase_3"/>
    <property type="match status" value="1"/>
</dbReference>
<name>A0AAW1IS25_SAPOF</name>
<keyword evidence="7" id="KW-0442">Lipid degradation</keyword>
<keyword evidence="6" id="KW-0809">Transit peptide</keyword>
<dbReference type="CDD" id="cd00519">
    <property type="entry name" value="Lipase_3"/>
    <property type="match status" value="1"/>
</dbReference>
<keyword evidence="8" id="KW-0443">Lipid metabolism</keyword>
<evidence type="ECO:0000256" key="1">
    <source>
        <dbReference type="ARBA" id="ARBA00004229"/>
    </source>
</evidence>
<dbReference type="PANTHER" id="PTHR31403:SF7">
    <property type="entry name" value="PHOSPHOLIPASE A1-IGAMMA3, CHLOROPLASTIC"/>
    <property type="match status" value="1"/>
</dbReference>
<keyword evidence="3" id="KW-0150">Chloroplast</keyword>
<comment type="similarity">
    <text evidence="2">Belongs to the AB hydrolase superfamily. Lipase family.</text>
</comment>
<dbReference type="GO" id="GO:0047714">
    <property type="term" value="F:galactolipase activity"/>
    <property type="evidence" value="ECO:0007669"/>
    <property type="project" value="UniProtKB-ARBA"/>
</dbReference>
<keyword evidence="5" id="KW-0378">Hydrolase</keyword>
<dbReference type="Gene3D" id="3.40.50.1820">
    <property type="entry name" value="alpha/beta hydrolase"/>
    <property type="match status" value="1"/>
</dbReference>
<evidence type="ECO:0000256" key="3">
    <source>
        <dbReference type="ARBA" id="ARBA00022528"/>
    </source>
</evidence>
<comment type="caution">
    <text evidence="10">The sequence shown here is derived from an EMBL/GenBank/DDBJ whole genome shotgun (WGS) entry which is preliminary data.</text>
</comment>
<dbReference type="InterPro" id="IPR002921">
    <property type="entry name" value="Fungal_lipase-type"/>
</dbReference>
<dbReference type="GO" id="GO:0009507">
    <property type="term" value="C:chloroplast"/>
    <property type="evidence" value="ECO:0007669"/>
    <property type="project" value="UniProtKB-SubCell"/>
</dbReference>
<organism evidence="10 11">
    <name type="scientific">Saponaria officinalis</name>
    <name type="common">Common soapwort</name>
    <name type="synonym">Lychnis saponaria</name>
    <dbReference type="NCBI Taxonomy" id="3572"/>
    <lineage>
        <taxon>Eukaryota</taxon>
        <taxon>Viridiplantae</taxon>
        <taxon>Streptophyta</taxon>
        <taxon>Embryophyta</taxon>
        <taxon>Tracheophyta</taxon>
        <taxon>Spermatophyta</taxon>
        <taxon>Magnoliopsida</taxon>
        <taxon>eudicotyledons</taxon>
        <taxon>Gunneridae</taxon>
        <taxon>Pentapetalae</taxon>
        <taxon>Caryophyllales</taxon>
        <taxon>Caryophyllaceae</taxon>
        <taxon>Caryophylleae</taxon>
        <taxon>Saponaria</taxon>
    </lineage>
</organism>
<dbReference type="PANTHER" id="PTHR31403">
    <property type="entry name" value="PHOSPHOLIPASE A1-IBETA2, CHLOROPLASTIC"/>
    <property type="match status" value="1"/>
</dbReference>
<gene>
    <name evidence="10" type="ORF">RND81_09G256800</name>
</gene>
<protein>
    <recommendedName>
        <fullName evidence="9">Fungal lipase-type domain-containing protein</fullName>
    </recommendedName>
</protein>
<reference evidence="10" key="1">
    <citation type="submission" date="2024-03" db="EMBL/GenBank/DDBJ databases">
        <title>WGS assembly of Saponaria officinalis var. Norfolk2.</title>
        <authorList>
            <person name="Jenkins J."/>
            <person name="Shu S."/>
            <person name="Grimwood J."/>
            <person name="Barry K."/>
            <person name="Goodstein D."/>
            <person name="Schmutz J."/>
            <person name="Leebens-Mack J."/>
            <person name="Osbourn A."/>
        </authorList>
    </citation>
    <scope>NUCLEOTIDE SEQUENCE [LARGE SCALE GENOMIC DNA]</scope>
    <source>
        <strain evidence="10">JIC</strain>
    </source>
</reference>
<dbReference type="Proteomes" id="UP001443914">
    <property type="component" value="Unassembled WGS sequence"/>
</dbReference>
<evidence type="ECO:0000313" key="11">
    <source>
        <dbReference type="Proteomes" id="UP001443914"/>
    </source>
</evidence>
<keyword evidence="11" id="KW-1185">Reference proteome</keyword>
<dbReference type="GO" id="GO:0016042">
    <property type="term" value="P:lipid catabolic process"/>
    <property type="evidence" value="ECO:0007669"/>
    <property type="project" value="UniProtKB-KW"/>
</dbReference>
<dbReference type="FunFam" id="3.40.50.1820:FF:000065">
    <property type="entry name" value="Phospholipase A1-II 3"/>
    <property type="match status" value="1"/>
</dbReference>
<comment type="subcellular location">
    <subcellularLocation>
        <location evidence="1">Plastid</location>
        <location evidence="1">Chloroplast</location>
    </subcellularLocation>
</comment>
<dbReference type="EMBL" id="JBDFQZ010000009">
    <property type="protein sequence ID" value="KAK9692328.1"/>
    <property type="molecule type" value="Genomic_DNA"/>
</dbReference>
<evidence type="ECO:0000256" key="6">
    <source>
        <dbReference type="ARBA" id="ARBA00022946"/>
    </source>
</evidence>